<dbReference type="Proteomes" id="UP000000543">
    <property type="component" value="Chromosome"/>
</dbReference>
<organism evidence="1 2">
    <name type="scientific">Staphylococcus haemolyticus (strain JCSC1435)</name>
    <dbReference type="NCBI Taxonomy" id="279808"/>
    <lineage>
        <taxon>Bacteria</taxon>
        <taxon>Bacillati</taxon>
        <taxon>Bacillota</taxon>
        <taxon>Bacilli</taxon>
        <taxon>Bacillales</taxon>
        <taxon>Staphylococcaceae</taxon>
        <taxon>Staphylococcus</taxon>
    </lineage>
</organism>
<dbReference type="KEGG" id="sha:SH1996"/>
<evidence type="ECO:0000313" key="1">
    <source>
        <dbReference type="EMBL" id="BAE05305.1"/>
    </source>
</evidence>
<proteinExistence type="predicted"/>
<reference evidence="1 2" key="1">
    <citation type="journal article" date="2005" name="J. Bacteriol.">
        <title>Whole-genome sequencing of Staphylococcus haemolyticus uncovers the extreme plasticity of its genome and the evolution of human-colonizing staphylococcal species.</title>
        <authorList>
            <person name="Takeuchi F."/>
            <person name="Watanabe S."/>
            <person name="Baba T."/>
            <person name="Yuzawa H."/>
            <person name="Ito T."/>
            <person name="Morimoto Y."/>
            <person name="Kuroda M."/>
            <person name="Cui L."/>
            <person name="Takahashi M."/>
            <person name="Ankai A."/>
            <person name="Baba S."/>
            <person name="Fukui S."/>
            <person name="Lee J.C."/>
            <person name="Hiramatsu K."/>
        </authorList>
    </citation>
    <scope>NUCLEOTIDE SEQUENCE [LARGE SCALE GENOMIC DNA]</scope>
    <source>
        <strain evidence="1 2">JCSC1435</strain>
    </source>
</reference>
<sequence>MIMNKSFESTVDVDSFFYGLTFNSIAIFKTITLNANVNLVFVERVIIFLKKCGFLLVYS</sequence>
<accession>Q4L4X0</accession>
<dbReference type="AlphaFoldDB" id="Q4L4X0"/>
<name>Q4L4X0_STAHJ</name>
<protein>
    <submittedName>
        <fullName evidence="1">Uncharacterized protein</fullName>
    </submittedName>
</protein>
<dbReference type="HOGENOM" id="CLU_2958551_0_0_9"/>
<evidence type="ECO:0000313" key="2">
    <source>
        <dbReference type="Proteomes" id="UP000000543"/>
    </source>
</evidence>
<dbReference type="EMBL" id="AP006716">
    <property type="protein sequence ID" value="BAE05305.1"/>
    <property type="molecule type" value="Genomic_DNA"/>
</dbReference>
<gene>
    <name evidence="1" type="ordered locus">SH1996</name>
</gene>